<keyword evidence="2" id="KW-1185">Reference proteome</keyword>
<dbReference type="EMBL" id="OY731403">
    <property type="protein sequence ID" value="CAJ1962724.1"/>
    <property type="molecule type" value="Genomic_DNA"/>
</dbReference>
<protein>
    <submittedName>
        <fullName evidence="1">Uncharacterized protein</fullName>
    </submittedName>
</protein>
<gene>
    <name evidence="1" type="ORF">AYBTSS11_LOCUS19398</name>
</gene>
<proteinExistence type="predicted"/>
<evidence type="ECO:0000313" key="1">
    <source>
        <dbReference type="EMBL" id="CAJ1962724.1"/>
    </source>
</evidence>
<organism evidence="1 2">
    <name type="scientific">Sphenostylis stenocarpa</name>
    <dbReference type="NCBI Taxonomy" id="92480"/>
    <lineage>
        <taxon>Eukaryota</taxon>
        <taxon>Viridiplantae</taxon>
        <taxon>Streptophyta</taxon>
        <taxon>Embryophyta</taxon>
        <taxon>Tracheophyta</taxon>
        <taxon>Spermatophyta</taxon>
        <taxon>Magnoliopsida</taxon>
        <taxon>eudicotyledons</taxon>
        <taxon>Gunneridae</taxon>
        <taxon>Pentapetalae</taxon>
        <taxon>rosids</taxon>
        <taxon>fabids</taxon>
        <taxon>Fabales</taxon>
        <taxon>Fabaceae</taxon>
        <taxon>Papilionoideae</taxon>
        <taxon>50 kb inversion clade</taxon>
        <taxon>NPAAA clade</taxon>
        <taxon>indigoferoid/millettioid clade</taxon>
        <taxon>Phaseoleae</taxon>
        <taxon>Sphenostylis</taxon>
    </lineage>
</organism>
<dbReference type="AlphaFoldDB" id="A0AA86VGP4"/>
<reference evidence="1" key="1">
    <citation type="submission" date="2023-10" db="EMBL/GenBank/DDBJ databases">
        <authorList>
            <person name="Domelevo Entfellner J.-B."/>
        </authorList>
    </citation>
    <scope>NUCLEOTIDE SEQUENCE</scope>
</reference>
<dbReference type="Proteomes" id="UP001189624">
    <property type="component" value="Chromosome 6"/>
</dbReference>
<name>A0AA86VGP4_9FABA</name>
<sequence length="113" mass="12886">MSHCLREAMLAKQKLAKVIIIGETSTPVWVEDIGLRFERTESDVYTIEPKSGAITWHPVLAKEPPWDVSKAIGYGLCRYVVIVVVEFFDLYVVVGVIENFRPLCDHCCRSRVF</sequence>
<evidence type="ECO:0000313" key="2">
    <source>
        <dbReference type="Proteomes" id="UP001189624"/>
    </source>
</evidence>
<accession>A0AA86VGP4</accession>
<dbReference type="Gramene" id="rna-AYBTSS11_LOCUS19398">
    <property type="protein sequence ID" value="CAJ1962724.1"/>
    <property type="gene ID" value="gene-AYBTSS11_LOCUS19398"/>
</dbReference>